<comment type="caution">
    <text evidence="1">The sequence shown here is derived from an EMBL/GenBank/DDBJ whole genome shotgun (WGS) entry which is preliminary data.</text>
</comment>
<name>Q1ZQC4_PHOAS</name>
<reference evidence="1 2" key="1">
    <citation type="journal article" date="2009" name="Proc. Natl. Acad. Sci. U.S.A.">
        <title>The genomic basis of trophic strategy in marine bacteria.</title>
        <authorList>
            <person name="Lauro F.M."/>
            <person name="McDougald D."/>
            <person name="Thomas T."/>
            <person name="Williams T.J."/>
            <person name="Egan S."/>
            <person name="Rice S."/>
            <person name="DeMaere M.Z."/>
            <person name="Ting L."/>
            <person name="Ertan H."/>
            <person name="Johnson J."/>
            <person name="Ferriera S."/>
            <person name="Lapidus A."/>
            <person name="Anderson I."/>
            <person name="Kyrpides N."/>
            <person name="Munk A.C."/>
            <person name="Detter C."/>
            <person name="Han C.S."/>
            <person name="Brown M.V."/>
            <person name="Robb F.T."/>
            <person name="Kjelleberg S."/>
            <person name="Cavicchioli R."/>
        </authorList>
    </citation>
    <scope>NUCLEOTIDE SEQUENCE [LARGE SCALE GENOMIC DNA]</scope>
    <source>
        <strain evidence="1 2">S14</strain>
    </source>
</reference>
<gene>
    <name evidence="1" type="ORF">VAS14_01606</name>
</gene>
<dbReference type="EMBL" id="AAOJ01000003">
    <property type="protein sequence ID" value="EAS64373.1"/>
    <property type="molecule type" value="Genomic_DNA"/>
</dbReference>
<dbReference type="Proteomes" id="UP000001603">
    <property type="component" value="Unassembled WGS sequence"/>
</dbReference>
<dbReference type="OrthoDB" id="5918744at2"/>
<evidence type="ECO:0000313" key="2">
    <source>
        <dbReference type="Proteomes" id="UP000001603"/>
    </source>
</evidence>
<accession>Q1ZQC4</accession>
<organism evidence="1 2">
    <name type="scientific">Photobacterium angustum (strain S14 / CCUG 15956)</name>
    <name type="common">Vibrio sp. (strain S14 / CCUG 15956)</name>
    <dbReference type="NCBI Taxonomy" id="314292"/>
    <lineage>
        <taxon>Bacteria</taxon>
        <taxon>Pseudomonadati</taxon>
        <taxon>Pseudomonadota</taxon>
        <taxon>Gammaproteobacteria</taxon>
        <taxon>Vibrionales</taxon>
        <taxon>Vibrionaceae</taxon>
        <taxon>Photobacterium</taxon>
    </lineage>
</organism>
<protein>
    <submittedName>
        <fullName evidence="1">Uncharacterized protein</fullName>
    </submittedName>
</protein>
<proteinExistence type="predicted"/>
<dbReference type="AlphaFoldDB" id="Q1ZQC4"/>
<dbReference type="HOGENOM" id="CLU_653552_0_0_6"/>
<dbReference type="eggNOG" id="ENOG502ZSMB">
    <property type="taxonomic scope" value="Bacteria"/>
</dbReference>
<evidence type="ECO:0000313" key="1">
    <source>
        <dbReference type="EMBL" id="EAS64373.1"/>
    </source>
</evidence>
<sequence>MAKKKKTTNPYFNVLKSYAEVLNSQIKQGEALFYVRDNLLPILNVKILVKERSREELSDIDLMIFKLIEQGISSVKSIVILTGLAEKLVTKHISEMAGRSFVEMNEGKLLLTDLGEETLEHGVPVRIVQRAFRYCAVSEQLLPRDAYQLPFTELDSLRSKEFTGRIRSNHILEESQLVNLKGMDLSLIESKRDLGITDEALAFGDIVGYSSGYLQTRLFLVGRSQPERAIVAFGKTCLEYDLKEILTTITALKDPDIVGKLSEFNQDQEQKQKLLFGQGEVKLDEFGLPIINITKANVEWLSKGVESGQQGILMCGTEHLAAKPIGLKAWGKFSSLSGLTIRYFLREKSLQDDAAKLRKYVEMCDAYMLTPRDEREYPTIAKYVEKTLPSKEIEQLRELAERYSIARISKTLPKQEVVVD</sequence>
<dbReference type="RefSeq" id="WP_005367356.1">
    <property type="nucleotide sequence ID" value="NZ_CH902600.1"/>
</dbReference>